<keyword evidence="4" id="KW-1185">Reference proteome</keyword>
<keyword evidence="2" id="KW-1133">Transmembrane helix</keyword>
<dbReference type="RefSeq" id="WP_126990403.1">
    <property type="nucleotide sequence ID" value="NZ_JTFC01000029.1"/>
</dbReference>
<name>A0A433RUM4_9BACL</name>
<keyword evidence="2" id="KW-0472">Membrane</keyword>
<reference evidence="3 4" key="1">
    <citation type="submission" date="2014-11" db="EMBL/GenBank/DDBJ databases">
        <title>Genome sequence and analysis of novel Kurthia sp.</title>
        <authorList>
            <person name="Lawson J.N."/>
            <person name="Gonzalez J.E."/>
            <person name="Rinauldi L."/>
            <person name="Xuan Z."/>
            <person name="Firman A."/>
            <person name="Shaddox L."/>
            <person name="Trudeau A."/>
            <person name="Shah S."/>
            <person name="Reiman D."/>
        </authorList>
    </citation>
    <scope>NUCLEOTIDE SEQUENCE [LARGE SCALE GENOMIC DNA]</scope>
    <source>
        <strain evidence="3 4">3B1D</strain>
    </source>
</reference>
<evidence type="ECO:0000313" key="4">
    <source>
        <dbReference type="Proteomes" id="UP000288623"/>
    </source>
</evidence>
<dbReference type="EMBL" id="JTFC01000029">
    <property type="protein sequence ID" value="RUS56987.1"/>
    <property type="molecule type" value="Genomic_DNA"/>
</dbReference>
<comment type="caution">
    <text evidence="3">The sequence shown here is derived from an EMBL/GenBank/DDBJ whole genome shotgun (WGS) entry which is preliminary data.</text>
</comment>
<gene>
    <name evidence="3" type="ORF">QI30_07915</name>
</gene>
<keyword evidence="1" id="KW-0175">Coiled coil</keyword>
<feature type="transmembrane region" description="Helical" evidence="2">
    <location>
        <begin position="12"/>
        <end position="31"/>
    </location>
</feature>
<dbReference type="Proteomes" id="UP000288623">
    <property type="component" value="Unassembled WGS sequence"/>
</dbReference>
<proteinExistence type="predicted"/>
<dbReference type="AlphaFoldDB" id="A0A433RUM4"/>
<evidence type="ECO:0000313" key="3">
    <source>
        <dbReference type="EMBL" id="RUS56987.1"/>
    </source>
</evidence>
<evidence type="ECO:0000256" key="2">
    <source>
        <dbReference type="SAM" id="Phobius"/>
    </source>
</evidence>
<accession>A0A433RUM4</accession>
<evidence type="ECO:0000256" key="1">
    <source>
        <dbReference type="SAM" id="Coils"/>
    </source>
</evidence>
<organism evidence="3 4">
    <name type="scientific">Candidatus Kurthia intestinigallinarum</name>
    <dbReference type="NCBI Taxonomy" id="1562256"/>
    <lineage>
        <taxon>Bacteria</taxon>
        <taxon>Bacillati</taxon>
        <taxon>Bacillota</taxon>
        <taxon>Bacilli</taxon>
        <taxon>Bacillales</taxon>
        <taxon>Caryophanaceae</taxon>
        <taxon>Kurthia</taxon>
    </lineage>
</organism>
<sequence>MTNMGDMFFTAIMFGILLIPIILIIFALVAYKKSMKRAEEKLKIEKQQTFTLQNQVTELTTRVEKLENVLREVD</sequence>
<feature type="coiled-coil region" evidence="1">
    <location>
        <begin position="28"/>
        <end position="55"/>
    </location>
</feature>
<keyword evidence="2" id="KW-0812">Transmembrane</keyword>
<protein>
    <submittedName>
        <fullName evidence="3">Uncharacterized protein</fullName>
    </submittedName>
</protein>